<dbReference type="InterPro" id="IPR013078">
    <property type="entry name" value="His_Pase_superF_clade-1"/>
</dbReference>
<dbReference type="EMBL" id="LLZZ01000119">
    <property type="protein sequence ID" value="KTB03512.1"/>
    <property type="molecule type" value="Genomic_DNA"/>
</dbReference>
<comment type="caution">
    <text evidence="1">The sequence shown here is derived from an EMBL/GenBank/DDBJ whole genome shotgun (WGS) entry which is preliminary data.</text>
</comment>
<dbReference type="PANTHER" id="PTHR16469:SF51">
    <property type="entry name" value="TRANSCRIPTION FACTOR TAU 55 KDA SUBUNIT"/>
    <property type="match status" value="1"/>
</dbReference>
<protein>
    <recommendedName>
        <fullName evidence="3">Transcription factor tau 55 kDa subunit</fullName>
    </recommendedName>
</protein>
<dbReference type="FunFam" id="3.40.50.1240:FF:000034">
    <property type="entry name" value="Transcription factor TFIIIC subunit"/>
    <property type="match status" value="1"/>
</dbReference>
<dbReference type="SMART" id="SM00855">
    <property type="entry name" value="PGAM"/>
    <property type="match status" value="1"/>
</dbReference>
<reference evidence="1 2" key="1">
    <citation type="submission" date="2015-10" db="EMBL/GenBank/DDBJ databases">
        <title>Draft genomes sequences of Candida glabrata isolates 1A, 1B, 2A, 2B, 3A and 3B.</title>
        <authorList>
            <person name="Haavelsrud O.E."/>
            <person name="Gaustad P."/>
        </authorList>
    </citation>
    <scope>NUCLEOTIDE SEQUENCE [LARGE SCALE GENOMIC DNA]</scope>
    <source>
        <strain evidence="1">910700640</strain>
    </source>
</reference>
<evidence type="ECO:0000313" key="2">
    <source>
        <dbReference type="Proteomes" id="UP000054886"/>
    </source>
</evidence>
<organism evidence="1 2">
    <name type="scientific">Candida glabrata</name>
    <name type="common">Yeast</name>
    <name type="synonym">Torulopsis glabrata</name>
    <dbReference type="NCBI Taxonomy" id="5478"/>
    <lineage>
        <taxon>Eukaryota</taxon>
        <taxon>Fungi</taxon>
        <taxon>Dikarya</taxon>
        <taxon>Ascomycota</taxon>
        <taxon>Saccharomycotina</taxon>
        <taxon>Saccharomycetes</taxon>
        <taxon>Saccharomycetales</taxon>
        <taxon>Saccharomycetaceae</taxon>
        <taxon>Nakaseomyces</taxon>
    </lineage>
</organism>
<evidence type="ECO:0000313" key="1">
    <source>
        <dbReference type="EMBL" id="KTB03512.1"/>
    </source>
</evidence>
<dbReference type="Gene3D" id="3.40.50.1240">
    <property type="entry name" value="Phosphoglycerate mutase-like"/>
    <property type="match status" value="1"/>
</dbReference>
<accession>A0A0W0CVT8</accession>
<dbReference type="VEuPathDB" id="FungiDB:CAGL0B04587g"/>
<sequence>MALKTIYVARHGYRSNWLPEGPYPAPPTGIDSDVPLAEHGVDQAKQLAEYISATWDEERKPQMVFTSPFYRCVQTSEPVVKALELPLVIERGLGEWYKPDRPVIPEPATVAQLSELFPEVTFDTQWGGPTVIPSGKGETEQEIFARSGDFLSKFLDRMQRDYPDIERVLFVTHAATKQCIGMKLLNIENVRDSIDEQGNVLHNASCSIDWFEYTGNNWLLKMNGETSFLKDGAEMDWNFTYGFEAGSDADIKARRLRGEIN</sequence>
<dbReference type="GO" id="GO:0016791">
    <property type="term" value="F:phosphatase activity"/>
    <property type="evidence" value="ECO:0007669"/>
    <property type="project" value="EnsemblFungi"/>
</dbReference>
<gene>
    <name evidence="1" type="ORF">AO440_000358</name>
</gene>
<dbReference type="InterPro" id="IPR014623">
    <property type="entry name" value="Tfc7/tau55"/>
</dbReference>
<dbReference type="Pfam" id="PF00300">
    <property type="entry name" value="His_Phos_1"/>
    <property type="match status" value="1"/>
</dbReference>
<dbReference type="SUPFAM" id="SSF53254">
    <property type="entry name" value="Phosphoglycerate mutase-like"/>
    <property type="match status" value="1"/>
</dbReference>
<dbReference type="Proteomes" id="UP000054886">
    <property type="component" value="Unassembled WGS sequence"/>
</dbReference>
<dbReference type="InterPro" id="IPR029033">
    <property type="entry name" value="His_PPase_superfam"/>
</dbReference>
<dbReference type="PANTHER" id="PTHR16469">
    <property type="entry name" value="UBIQUITIN-ASSOCIATED AND SH3 DOMAIN-CONTAINING BA-RELATED"/>
    <property type="match status" value="1"/>
</dbReference>
<name>A0A0W0CVT8_CANGB</name>
<dbReference type="PIRSF" id="PIRSF036802">
    <property type="entry name" value="Tau55_TFC7"/>
    <property type="match status" value="1"/>
</dbReference>
<dbReference type="VEuPathDB" id="FungiDB:GVI51_B04521"/>
<dbReference type="VEuPathDB" id="FungiDB:GWK60_B04455"/>
<dbReference type="AlphaFoldDB" id="A0A0W0CVT8"/>
<proteinExistence type="predicted"/>
<evidence type="ECO:0008006" key="3">
    <source>
        <dbReference type="Google" id="ProtNLM"/>
    </source>
</evidence>
<dbReference type="CDD" id="cd07067">
    <property type="entry name" value="HP_PGM_like"/>
    <property type="match status" value="1"/>
</dbReference>
<dbReference type="InterPro" id="IPR051710">
    <property type="entry name" value="Phosphatase_SH3-domain"/>
</dbReference>
<dbReference type="VEuPathDB" id="FungiDB:B1J91_B04587g"/>